<reference evidence="2 3" key="1">
    <citation type="journal article" date="2016" name="Front. Microbiol.">
        <title>Genome and transcriptome sequences reveal the specific parasitism of the nematophagous Purpureocillium lilacinum 36-1.</title>
        <authorList>
            <person name="Xie J."/>
            <person name="Li S."/>
            <person name="Mo C."/>
            <person name="Xiao X."/>
            <person name="Peng D."/>
            <person name="Wang G."/>
            <person name="Xiao Y."/>
        </authorList>
    </citation>
    <scope>NUCLEOTIDE SEQUENCE [LARGE SCALE GENOMIC DNA]</scope>
    <source>
        <strain evidence="2 3">36-1</strain>
    </source>
</reference>
<feature type="region of interest" description="Disordered" evidence="1">
    <location>
        <begin position="1"/>
        <end position="22"/>
    </location>
</feature>
<dbReference type="Proteomes" id="UP000245956">
    <property type="component" value="Unassembled WGS sequence"/>
</dbReference>
<evidence type="ECO:0000256" key="1">
    <source>
        <dbReference type="SAM" id="MobiDB-lite"/>
    </source>
</evidence>
<comment type="caution">
    <text evidence="2">The sequence shown here is derived from an EMBL/GenBank/DDBJ whole genome shotgun (WGS) entry which is preliminary data.</text>
</comment>
<dbReference type="AlphaFoldDB" id="A0A2U3DY31"/>
<evidence type="ECO:0000313" key="2">
    <source>
        <dbReference type="EMBL" id="PWI67153.1"/>
    </source>
</evidence>
<feature type="region of interest" description="Disordered" evidence="1">
    <location>
        <begin position="362"/>
        <end position="383"/>
    </location>
</feature>
<sequence length="593" mass="63162">MCHSTHTGTDLGPTDRQLGLAPLGEPVASSDLADASPLALPVRILEQLSVAGGEGDSPFDDGTTSTYGQATMPIPHHACGIPPVVLRLLNATVSMPPSPSEILEPRSASKILGPRFSDLSGRSLSTEIQTAAHIVIVFIGEGRGAATASHACCHLDFGRRHDSPSPSPIQAGLRLVVLGSSSCRTYGGIPHSTGRFNMADSDLQLLHAAWLAMRQDVPRVRSRRSLSPNGAAGRSPNAGRARPGGAGWLDDKSLTHHVATEHEYPHGFRARLSGTGVSRDLPVVCRTRDGFRLVRVALPRQQVSVLARIGTPDLARPIGKGPTATIVNGWGCHGALSTHVANDLLAFTTPWTSFKPLPTPISKVSSWSPPASPAPRRPRPTPDLSWPLHNTRNHLGSPACFLRVRQPGTPLWHRWQGTGLKERAPQLLQACPQEATSVILSGHVSLGDERRPSSRATHPSPWAWGESQVPLARPPPRVPLVIGKVTRICARRPPLHPQPFVRSCQAGASQPWEATFLANVSLAWTGDSARSATAPARLSQHRGRGAGPHHSIVFLVDAGAGVVFHGSLVPYPDAKPVRTGRHAVGFFRQGLGA</sequence>
<evidence type="ECO:0000313" key="3">
    <source>
        <dbReference type="Proteomes" id="UP000245956"/>
    </source>
</evidence>
<name>A0A2U3DY31_PURLI</name>
<proteinExistence type="predicted"/>
<organism evidence="2 3">
    <name type="scientific">Purpureocillium lilacinum</name>
    <name type="common">Paecilomyces lilacinus</name>
    <dbReference type="NCBI Taxonomy" id="33203"/>
    <lineage>
        <taxon>Eukaryota</taxon>
        <taxon>Fungi</taxon>
        <taxon>Dikarya</taxon>
        <taxon>Ascomycota</taxon>
        <taxon>Pezizomycotina</taxon>
        <taxon>Sordariomycetes</taxon>
        <taxon>Hypocreomycetidae</taxon>
        <taxon>Hypocreales</taxon>
        <taxon>Ophiocordycipitaceae</taxon>
        <taxon>Purpureocillium</taxon>
    </lineage>
</organism>
<protein>
    <submittedName>
        <fullName evidence="2">Uncharacterized protein</fullName>
    </submittedName>
</protein>
<accession>A0A2U3DY31</accession>
<feature type="compositionally biased region" description="Low complexity" evidence="1">
    <location>
        <begin position="225"/>
        <end position="241"/>
    </location>
</feature>
<feature type="region of interest" description="Disordered" evidence="1">
    <location>
        <begin position="447"/>
        <end position="468"/>
    </location>
</feature>
<feature type="region of interest" description="Disordered" evidence="1">
    <location>
        <begin position="52"/>
        <end position="71"/>
    </location>
</feature>
<dbReference type="EMBL" id="LCWV01000020">
    <property type="protein sequence ID" value="PWI67153.1"/>
    <property type="molecule type" value="Genomic_DNA"/>
</dbReference>
<gene>
    <name evidence="2" type="ORF">PCL_04315</name>
</gene>
<feature type="region of interest" description="Disordered" evidence="1">
    <location>
        <begin position="221"/>
        <end position="251"/>
    </location>
</feature>